<reference evidence="1" key="1">
    <citation type="submission" date="2022-04" db="EMBL/GenBank/DDBJ databases">
        <title>Genome of the entomopathogenic fungus Entomophthora muscae.</title>
        <authorList>
            <person name="Elya C."/>
            <person name="Lovett B.R."/>
            <person name="Lee E."/>
            <person name="Macias A.M."/>
            <person name="Hajek A.E."/>
            <person name="De Bivort B.L."/>
            <person name="Kasson M.T."/>
            <person name="De Fine Licht H.H."/>
            <person name="Stajich J.E."/>
        </authorList>
    </citation>
    <scope>NUCLEOTIDE SEQUENCE</scope>
    <source>
        <strain evidence="1">Berkeley</strain>
    </source>
</reference>
<sequence>MVGSSLLPTEQVGSQGKQNPYWDLKPSNKGPKFPQWSIIVRNIPDINQILTGGQFWKRIEVFPVKETKFNKDFPPLIREKIEFNNHQNNLSSGQAPATPASTLCQLPASPLPASLPPTCQPGPGQPPAHPAWHQQACRQPPAHLLALQVPVGCQPPPGSQASPHSQSETLIYCGQSEKSLVAGEKFLTNSSPSEEGQIQDSDSTNYSGPSEEGKTQSSNFKNNSAPNQRD</sequence>
<organism evidence="1 2">
    <name type="scientific">Entomophthora muscae</name>
    <dbReference type="NCBI Taxonomy" id="34485"/>
    <lineage>
        <taxon>Eukaryota</taxon>
        <taxon>Fungi</taxon>
        <taxon>Fungi incertae sedis</taxon>
        <taxon>Zoopagomycota</taxon>
        <taxon>Entomophthoromycotina</taxon>
        <taxon>Entomophthoromycetes</taxon>
        <taxon>Entomophthorales</taxon>
        <taxon>Entomophthoraceae</taxon>
        <taxon>Entomophthora</taxon>
    </lineage>
</organism>
<name>A0ACC2UI57_9FUNG</name>
<gene>
    <name evidence="1" type="ORF">DSO57_1000395</name>
</gene>
<keyword evidence="2" id="KW-1185">Reference proteome</keyword>
<accession>A0ACC2UI57</accession>
<evidence type="ECO:0000313" key="2">
    <source>
        <dbReference type="Proteomes" id="UP001165960"/>
    </source>
</evidence>
<dbReference type="Proteomes" id="UP001165960">
    <property type="component" value="Unassembled WGS sequence"/>
</dbReference>
<dbReference type="EMBL" id="QTSX02000711">
    <property type="protein sequence ID" value="KAJ9086769.1"/>
    <property type="molecule type" value="Genomic_DNA"/>
</dbReference>
<proteinExistence type="predicted"/>
<evidence type="ECO:0000313" key="1">
    <source>
        <dbReference type="EMBL" id="KAJ9086769.1"/>
    </source>
</evidence>
<protein>
    <submittedName>
        <fullName evidence="1">Uncharacterized protein</fullName>
    </submittedName>
</protein>
<comment type="caution">
    <text evidence="1">The sequence shown here is derived from an EMBL/GenBank/DDBJ whole genome shotgun (WGS) entry which is preliminary data.</text>
</comment>